<dbReference type="AlphaFoldDB" id="A0A1C1YTJ2"/>
<keyword evidence="2" id="KW-1185">Reference proteome</keyword>
<protein>
    <recommendedName>
        <fullName evidence="3">Transposase</fullName>
    </recommendedName>
</protein>
<reference evidence="1 2" key="1">
    <citation type="submission" date="2015-12" db="EMBL/GenBank/DDBJ databases">
        <authorList>
            <person name="Shamseldin A."/>
            <person name="Moawad H."/>
            <person name="Abd El-Rahim W.M."/>
            <person name="Sadowsky M.J."/>
        </authorList>
    </citation>
    <scope>NUCLEOTIDE SEQUENCE [LARGE SCALE GENOMIC DNA]</scope>
    <source>
        <strain evidence="1 2">JC234</strain>
    </source>
</reference>
<dbReference type="OrthoDB" id="8454744at2"/>
<evidence type="ECO:0000313" key="1">
    <source>
        <dbReference type="EMBL" id="OCW56766.1"/>
    </source>
</evidence>
<sequence>MQSSEATSYAWIIRTLVTCREEADRLRLDDLSRLIHMAVLQTALDWEGKEPSHGNETSLEALLRLKMKLAFSERSDNVVLLNSKTAGEA</sequence>
<dbReference type="STRING" id="1480615.AWJ14_17755"/>
<dbReference type="Proteomes" id="UP000094795">
    <property type="component" value="Unassembled WGS sequence"/>
</dbReference>
<proteinExistence type="predicted"/>
<dbReference type="EMBL" id="LQZT01000034">
    <property type="protein sequence ID" value="OCW56766.1"/>
    <property type="molecule type" value="Genomic_DNA"/>
</dbReference>
<accession>A0A1C1YTJ2</accession>
<dbReference type="RefSeq" id="WP_066181572.1">
    <property type="nucleotide sequence ID" value="NZ_LQZT01000034.1"/>
</dbReference>
<evidence type="ECO:0008006" key="3">
    <source>
        <dbReference type="Google" id="ProtNLM"/>
    </source>
</evidence>
<name>A0A1C1YTJ2_9HYPH</name>
<comment type="caution">
    <text evidence="1">The sequence shown here is derived from an EMBL/GenBank/DDBJ whole genome shotgun (WGS) entry which is preliminary data.</text>
</comment>
<evidence type="ECO:0000313" key="2">
    <source>
        <dbReference type="Proteomes" id="UP000094795"/>
    </source>
</evidence>
<organism evidence="1 2">
    <name type="scientific">Hoeflea olei</name>
    <dbReference type="NCBI Taxonomy" id="1480615"/>
    <lineage>
        <taxon>Bacteria</taxon>
        <taxon>Pseudomonadati</taxon>
        <taxon>Pseudomonadota</taxon>
        <taxon>Alphaproteobacteria</taxon>
        <taxon>Hyphomicrobiales</taxon>
        <taxon>Rhizobiaceae</taxon>
        <taxon>Hoeflea</taxon>
    </lineage>
</organism>
<gene>
    <name evidence="1" type="ORF">AWJ14_17755</name>
</gene>